<evidence type="ECO:0000313" key="2">
    <source>
        <dbReference type="Proteomes" id="UP001162001"/>
    </source>
</evidence>
<reference evidence="1 2" key="1">
    <citation type="submission" date="2020-04" db="EMBL/GenBank/DDBJ databases">
        <title>Advantages and limits of metagenomic assembly and binning of a giant virus.</title>
        <authorList>
            <person name="Schulz F."/>
            <person name="Andreani J."/>
            <person name="Francis R."/>
            <person name="Boudjemaa H."/>
            <person name="Bou Khalil J.Y."/>
            <person name="Lee J."/>
            <person name="La Scola B."/>
            <person name="Woyke T."/>
        </authorList>
    </citation>
    <scope>NUCLEOTIDE SEQUENCE [LARGE SCALE GENOMIC DNA]</scope>
    <source>
        <strain evidence="1 2">FV1/VV64</strain>
    </source>
</reference>
<accession>A0A7D3UTX0</accession>
<proteinExistence type="predicted"/>
<sequence length="206" mass="24200">MEKYTVFNMYKDKIINASDIDDARSNLDIAILLTADKTEMKLLNSLISDNRYNKKMETNKLIVYLNILSMLTQYNDAETLINDLQKNVTDIVQLNTFKRLLRNKSNNYNKNNNAKHCPHCNQLNFNETNTSYIICGYSNRGYDWKGCGRDWCFACGKKLCKSWNHNLLFNKLNRHHDSKCCKNNAHNNGEDYENKYCMCKNDYVSR</sequence>
<dbReference type="EMBL" id="MT418680">
    <property type="protein sequence ID" value="QKF93731.1"/>
    <property type="molecule type" value="Genomic_DNA"/>
</dbReference>
<dbReference type="Proteomes" id="UP001162001">
    <property type="component" value="Segment"/>
</dbReference>
<organism evidence="1 2">
    <name type="scientific">Fadolivirus FV1/VV64</name>
    <dbReference type="NCBI Taxonomy" id="3070911"/>
    <lineage>
        <taxon>Viruses</taxon>
        <taxon>Varidnaviria</taxon>
        <taxon>Bamfordvirae</taxon>
        <taxon>Nucleocytoviricota</taxon>
        <taxon>Megaviricetes</taxon>
        <taxon>Imitervirales</taxon>
        <taxon>Mimiviridae</taxon>
        <taxon>Klosneuvirinae</taxon>
        <taxon>Fadolivirus</taxon>
        <taxon>Fadolivirus algeromassiliense</taxon>
    </lineage>
</organism>
<name>A0A7D3UTX0_9VIRU</name>
<protein>
    <submittedName>
        <fullName evidence="1">Uncharacterized protein</fullName>
    </submittedName>
</protein>
<keyword evidence="2" id="KW-1185">Reference proteome</keyword>
<evidence type="ECO:0000313" key="1">
    <source>
        <dbReference type="EMBL" id="QKF93731.1"/>
    </source>
</evidence>
<gene>
    <name evidence="1" type="ORF">Fadolivirus_1_273</name>
</gene>